<dbReference type="Proteomes" id="UP000326570">
    <property type="component" value="Unassembled WGS sequence"/>
</dbReference>
<dbReference type="PANTHER" id="PTHR43304:SF1">
    <property type="entry name" value="PAC DOMAIN-CONTAINING PROTEIN"/>
    <property type="match status" value="1"/>
</dbReference>
<dbReference type="SUPFAM" id="SSF55785">
    <property type="entry name" value="PYP-like sensor domain (PAS domain)"/>
    <property type="match status" value="6"/>
</dbReference>
<dbReference type="PRINTS" id="PR00344">
    <property type="entry name" value="BCTRLSENSOR"/>
</dbReference>
<comment type="caution">
    <text evidence="9">The sequence shown here is derived from an EMBL/GenBank/DDBJ whole genome shotgun (WGS) entry which is preliminary data.</text>
</comment>
<name>A0A5N1INC3_9BACT</name>
<dbReference type="Gene3D" id="3.30.450.20">
    <property type="entry name" value="PAS domain"/>
    <property type="match status" value="6"/>
</dbReference>
<dbReference type="InterPro" id="IPR035965">
    <property type="entry name" value="PAS-like_dom_sf"/>
</dbReference>
<keyword evidence="10" id="KW-1185">Reference proteome</keyword>
<evidence type="ECO:0000313" key="9">
    <source>
        <dbReference type="EMBL" id="KAA9324980.1"/>
    </source>
</evidence>
<accession>A0A5N1INC3</accession>
<feature type="domain" description="PAS" evidence="7">
    <location>
        <begin position="160"/>
        <end position="231"/>
    </location>
</feature>
<dbReference type="CDD" id="cd00130">
    <property type="entry name" value="PAS"/>
    <property type="match status" value="5"/>
</dbReference>
<evidence type="ECO:0000259" key="8">
    <source>
        <dbReference type="PROSITE" id="PS50113"/>
    </source>
</evidence>
<dbReference type="Gene3D" id="1.10.287.130">
    <property type="match status" value="1"/>
</dbReference>
<evidence type="ECO:0000256" key="4">
    <source>
        <dbReference type="ARBA" id="ARBA00022679"/>
    </source>
</evidence>
<proteinExistence type="predicted"/>
<dbReference type="SMART" id="SM00086">
    <property type="entry name" value="PAC"/>
    <property type="match status" value="4"/>
</dbReference>
<dbReference type="InterPro" id="IPR005467">
    <property type="entry name" value="His_kinase_dom"/>
</dbReference>
<dbReference type="PROSITE" id="PS50109">
    <property type="entry name" value="HIS_KIN"/>
    <property type="match status" value="1"/>
</dbReference>
<dbReference type="InterPro" id="IPR001610">
    <property type="entry name" value="PAC"/>
</dbReference>
<keyword evidence="3" id="KW-0597">Phosphoprotein</keyword>
<dbReference type="AlphaFoldDB" id="A0A5N1INC3"/>
<gene>
    <name evidence="9" type="ORF">F0P94_18895</name>
</gene>
<reference evidence="9 10" key="1">
    <citation type="submission" date="2019-09" db="EMBL/GenBank/DDBJ databases">
        <title>Genome sequence of Adhaeribacter sp. M2.</title>
        <authorList>
            <person name="Srinivasan S."/>
        </authorList>
    </citation>
    <scope>NUCLEOTIDE SEQUENCE [LARGE SCALE GENOMIC DNA]</scope>
    <source>
        <strain evidence="9 10">M2</strain>
    </source>
</reference>
<evidence type="ECO:0000256" key="3">
    <source>
        <dbReference type="ARBA" id="ARBA00022553"/>
    </source>
</evidence>
<evidence type="ECO:0000256" key="5">
    <source>
        <dbReference type="ARBA" id="ARBA00022777"/>
    </source>
</evidence>
<dbReference type="InterPro" id="IPR000700">
    <property type="entry name" value="PAS-assoc_C"/>
</dbReference>
<feature type="domain" description="PAC" evidence="8">
    <location>
        <begin position="484"/>
        <end position="541"/>
    </location>
</feature>
<dbReference type="InterPro" id="IPR000014">
    <property type="entry name" value="PAS"/>
</dbReference>
<evidence type="ECO:0000256" key="2">
    <source>
        <dbReference type="ARBA" id="ARBA00012438"/>
    </source>
</evidence>
<dbReference type="EMBL" id="VTWT01000014">
    <property type="protein sequence ID" value="KAA9324980.1"/>
    <property type="molecule type" value="Genomic_DNA"/>
</dbReference>
<dbReference type="InterPro" id="IPR003594">
    <property type="entry name" value="HATPase_dom"/>
</dbReference>
<keyword evidence="4" id="KW-0808">Transferase</keyword>
<protein>
    <recommendedName>
        <fullName evidence="2">histidine kinase</fullName>
        <ecNumber evidence="2">2.7.13.3</ecNumber>
    </recommendedName>
</protein>
<evidence type="ECO:0000259" key="6">
    <source>
        <dbReference type="PROSITE" id="PS50109"/>
    </source>
</evidence>
<dbReference type="SUPFAM" id="SSF55874">
    <property type="entry name" value="ATPase domain of HSP90 chaperone/DNA topoisomerase II/histidine kinase"/>
    <property type="match status" value="1"/>
</dbReference>
<dbReference type="FunFam" id="3.30.450.20:FF:000099">
    <property type="entry name" value="Sensory box sensor histidine kinase"/>
    <property type="match status" value="2"/>
</dbReference>
<dbReference type="Pfam" id="PF08448">
    <property type="entry name" value="PAS_4"/>
    <property type="match status" value="2"/>
</dbReference>
<feature type="domain" description="PAC" evidence="8">
    <location>
        <begin position="622"/>
        <end position="675"/>
    </location>
</feature>
<dbReference type="Gene3D" id="3.30.565.10">
    <property type="entry name" value="Histidine kinase-like ATPase, C-terminal domain"/>
    <property type="match status" value="1"/>
</dbReference>
<feature type="domain" description="PAS" evidence="7">
    <location>
        <begin position="549"/>
        <end position="619"/>
    </location>
</feature>
<dbReference type="RefSeq" id="WP_191907106.1">
    <property type="nucleotide sequence ID" value="NZ_VTWT01000014.1"/>
</dbReference>
<dbReference type="SUPFAM" id="SSF47384">
    <property type="entry name" value="Homodimeric domain of signal transducing histidine kinase"/>
    <property type="match status" value="1"/>
</dbReference>
<dbReference type="InterPro" id="IPR036097">
    <property type="entry name" value="HisK_dim/P_sf"/>
</dbReference>
<dbReference type="Pfam" id="PF08447">
    <property type="entry name" value="PAS_3"/>
    <property type="match status" value="4"/>
</dbReference>
<dbReference type="SMART" id="SM00387">
    <property type="entry name" value="HATPase_c"/>
    <property type="match status" value="1"/>
</dbReference>
<organism evidence="9 10">
    <name type="scientific">Adhaeribacter soli</name>
    <dbReference type="NCBI Taxonomy" id="2607655"/>
    <lineage>
        <taxon>Bacteria</taxon>
        <taxon>Pseudomonadati</taxon>
        <taxon>Bacteroidota</taxon>
        <taxon>Cytophagia</taxon>
        <taxon>Cytophagales</taxon>
        <taxon>Hymenobacteraceae</taxon>
        <taxon>Adhaeribacter</taxon>
    </lineage>
</organism>
<dbReference type="PROSITE" id="PS50113">
    <property type="entry name" value="PAC"/>
    <property type="match status" value="5"/>
</dbReference>
<dbReference type="InterPro" id="IPR004358">
    <property type="entry name" value="Sig_transdc_His_kin-like_C"/>
</dbReference>
<dbReference type="NCBIfam" id="TIGR00229">
    <property type="entry name" value="sensory_box"/>
    <property type="match status" value="4"/>
</dbReference>
<sequence>MPHAAKNLPAMEAATTNTHAINYQHLLNALPGLYLILCPELNILDATEAYLQGTLTKREEIIGRYIFDVFPENQATSEARSGETLRHSLTHVLTLRTPHTMPVLRYDIPLPAALGGGFEERYWLTSHTPVLDPAGEILYIVQKVVDVTMQQLAHRDIRANRERFELLALATSDAVWDWDLLSNHLWWNSTFQDIFGYETHQIDDIWIWSEKIHPEDQKRVKESIHQVVSKSGKSWSDTYRFRRANGTYATVLDRGFTLRDENGNAYRMVGTLLDISRQIQAELELKESKNQFQNLIESLPCPAWTNTSEGVTTYLNKAWYDFTGMEPGNFERTFSYFHPDDVAPMFALWDECRPQGSVYEIEFRIRSREGDYQWFLARSVPLIDSENRVTLWLGTCINIHEQKLQQQKLLARESYLDRILKVAPVHLAVLKGADLMVEYLSPGFQKLHASPVEGQPLAIAIPELADQGYHAIIQAVYRTGEPYYGREMPLLVGPNANGLPAEVFFNVTYQPLQNTAGQTEGVIVTASDVTKQVKAKKQVEELYWELQKSNERIVQILEAQPLMTWTALPDGQINYYNQRWYEYTGATFEESKNFGWQKFIHPADLAETQDKWNSALQTGNEYVHENRWRSAQNGTYNWFLERGVPIRNQHGEITFWIGSLTNIQEQKALLSELLEAKEKFEFLADTIPQLVWTTDANGIHDYFNKRLAEYIGYTLEESYQVEWLTHIHPNDREQCNNAMQHALRTGTYYEAEFRIRSKTGTYRCFLGQALPVRNEAGRIIKWFGTCTDIEDHKKAAEELKTKNAELRKINQDLDSFVYTASHDLKMPIINIETIFGDLIRAAEFHDPDADKLISHFQKSLKQIYGTIDDLSQVVKVQRNLDDGRDFVDLKEITKAIKTSIKELISSTTASIKTDFKEAPAIWFSKPNLKSVIYNLITNSIKYGAKDRAPIIRLKSSPAGEYTLLTVTDNGIGIDLNRHSEKLFQMYRRFHNHVPGTGLGLYIVHRIMANNGGRIELESSINQGTTFRLYFKNKPPVL</sequence>
<feature type="domain" description="PAS" evidence="7">
    <location>
        <begin position="676"/>
        <end position="746"/>
    </location>
</feature>
<feature type="domain" description="PAC" evidence="8">
    <location>
        <begin position="359"/>
        <end position="411"/>
    </location>
</feature>
<evidence type="ECO:0000256" key="1">
    <source>
        <dbReference type="ARBA" id="ARBA00000085"/>
    </source>
</evidence>
<dbReference type="GO" id="GO:0000155">
    <property type="term" value="F:phosphorelay sensor kinase activity"/>
    <property type="evidence" value="ECO:0007669"/>
    <property type="project" value="InterPro"/>
</dbReference>
<evidence type="ECO:0000313" key="10">
    <source>
        <dbReference type="Proteomes" id="UP000326570"/>
    </source>
</evidence>
<comment type="catalytic activity">
    <reaction evidence="1">
        <text>ATP + protein L-histidine = ADP + protein N-phospho-L-histidine.</text>
        <dbReference type="EC" id="2.7.13.3"/>
    </reaction>
</comment>
<dbReference type="InterPro" id="IPR013656">
    <property type="entry name" value="PAS_4"/>
</dbReference>
<dbReference type="InterPro" id="IPR052162">
    <property type="entry name" value="Sensor_kinase/Photoreceptor"/>
</dbReference>
<feature type="domain" description="PAC" evidence="8">
    <location>
        <begin position="235"/>
        <end position="287"/>
    </location>
</feature>
<feature type="domain" description="PAC" evidence="8">
    <location>
        <begin position="749"/>
        <end position="801"/>
    </location>
</feature>
<dbReference type="InterPro" id="IPR013655">
    <property type="entry name" value="PAS_fold_3"/>
</dbReference>
<evidence type="ECO:0000259" key="7">
    <source>
        <dbReference type="PROSITE" id="PS50112"/>
    </source>
</evidence>
<dbReference type="SMART" id="SM00091">
    <property type="entry name" value="PAS"/>
    <property type="match status" value="5"/>
</dbReference>
<dbReference type="PROSITE" id="PS50112">
    <property type="entry name" value="PAS"/>
    <property type="match status" value="3"/>
</dbReference>
<dbReference type="PANTHER" id="PTHR43304">
    <property type="entry name" value="PHYTOCHROME-LIKE PROTEIN CPH1"/>
    <property type="match status" value="1"/>
</dbReference>
<keyword evidence="5 9" id="KW-0418">Kinase</keyword>
<feature type="domain" description="Histidine kinase" evidence="6">
    <location>
        <begin position="819"/>
        <end position="1034"/>
    </location>
</feature>
<dbReference type="Pfam" id="PF02518">
    <property type="entry name" value="HATPase_c"/>
    <property type="match status" value="1"/>
</dbReference>
<dbReference type="EC" id="2.7.13.3" evidence="2"/>
<dbReference type="InterPro" id="IPR036890">
    <property type="entry name" value="HATPase_C_sf"/>
</dbReference>